<accession>A0ABV8FKW3</accession>
<dbReference type="EMBL" id="JBHSBH010000008">
    <property type="protein sequence ID" value="MFC3996772.1"/>
    <property type="molecule type" value="Genomic_DNA"/>
</dbReference>
<evidence type="ECO:0000313" key="2">
    <source>
        <dbReference type="EMBL" id="MFC3996772.1"/>
    </source>
</evidence>
<reference evidence="3" key="1">
    <citation type="journal article" date="2019" name="Int. J. Syst. Evol. Microbiol.">
        <title>The Global Catalogue of Microorganisms (GCM) 10K type strain sequencing project: providing services to taxonomists for standard genome sequencing and annotation.</title>
        <authorList>
            <consortium name="The Broad Institute Genomics Platform"/>
            <consortium name="The Broad Institute Genome Sequencing Center for Infectious Disease"/>
            <person name="Wu L."/>
            <person name="Ma J."/>
        </authorList>
    </citation>
    <scope>NUCLEOTIDE SEQUENCE [LARGE SCALE GENOMIC DNA]</scope>
    <source>
        <strain evidence="3">TBRC 1826</strain>
    </source>
</reference>
<dbReference type="RefSeq" id="WP_378533139.1">
    <property type="nucleotide sequence ID" value="NZ_JBHSBH010000008.1"/>
</dbReference>
<evidence type="ECO:0000313" key="3">
    <source>
        <dbReference type="Proteomes" id="UP001595847"/>
    </source>
</evidence>
<protein>
    <recommendedName>
        <fullName evidence="4">RING-type E3 ubiquitin transferase</fullName>
    </recommendedName>
</protein>
<proteinExistence type="predicted"/>
<keyword evidence="1" id="KW-0472">Membrane</keyword>
<gene>
    <name evidence="2" type="ORF">ACFOVU_12655</name>
</gene>
<name>A0ABV8FKW3_9ACTN</name>
<sequence length="263" mass="29407">MIIGLLGVVFVVHAGRVTSLASEAEGLAVRGVGATLDLADSDTETETDPSSRRCAVLGRAVSADVDGPDKAPLSEEDSAWWRVQVHPRTPRFARGFYVPQTETSRRPFDLVEGDRRIRVEPDPAMDHVHTVTRSHKERYPQAFIDRKTPLTDRVKARFPAMRKELSELVIRRVDLTEWRVPEGAETTVVGRLTHDPATHEPVIRARRAPDDDLLLSISIGSDTGADEIRRRARRALWVGWAFIVFGFGFLLLGLPTFLFDHEG</sequence>
<keyword evidence="1" id="KW-1133">Transmembrane helix</keyword>
<comment type="caution">
    <text evidence="2">The sequence shown here is derived from an EMBL/GenBank/DDBJ whole genome shotgun (WGS) entry which is preliminary data.</text>
</comment>
<feature type="transmembrane region" description="Helical" evidence="1">
    <location>
        <begin position="237"/>
        <end position="259"/>
    </location>
</feature>
<evidence type="ECO:0000256" key="1">
    <source>
        <dbReference type="SAM" id="Phobius"/>
    </source>
</evidence>
<keyword evidence="3" id="KW-1185">Reference proteome</keyword>
<keyword evidence="1" id="KW-0812">Transmembrane</keyword>
<dbReference type="Proteomes" id="UP001595847">
    <property type="component" value="Unassembled WGS sequence"/>
</dbReference>
<organism evidence="2 3">
    <name type="scientific">Nocardiopsis sediminis</name>
    <dbReference type="NCBI Taxonomy" id="1778267"/>
    <lineage>
        <taxon>Bacteria</taxon>
        <taxon>Bacillati</taxon>
        <taxon>Actinomycetota</taxon>
        <taxon>Actinomycetes</taxon>
        <taxon>Streptosporangiales</taxon>
        <taxon>Nocardiopsidaceae</taxon>
        <taxon>Nocardiopsis</taxon>
    </lineage>
</organism>
<evidence type="ECO:0008006" key="4">
    <source>
        <dbReference type="Google" id="ProtNLM"/>
    </source>
</evidence>